<keyword evidence="3" id="KW-0812">Transmembrane</keyword>
<dbReference type="InterPro" id="IPR001258">
    <property type="entry name" value="NHL_repeat"/>
</dbReference>
<organism evidence="4 5">
    <name type="scientific">Adineta steineri</name>
    <dbReference type="NCBI Taxonomy" id="433720"/>
    <lineage>
        <taxon>Eukaryota</taxon>
        <taxon>Metazoa</taxon>
        <taxon>Spiralia</taxon>
        <taxon>Gnathifera</taxon>
        <taxon>Rotifera</taxon>
        <taxon>Eurotatoria</taxon>
        <taxon>Bdelloidea</taxon>
        <taxon>Adinetida</taxon>
        <taxon>Adinetidae</taxon>
        <taxon>Adineta</taxon>
    </lineage>
</organism>
<evidence type="ECO:0000256" key="1">
    <source>
        <dbReference type="ARBA" id="ARBA00022737"/>
    </source>
</evidence>
<dbReference type="EMBL" id="CAJOBB010006105">
    <property type="protein sequence ID" value="CAF4151007.1"/>
    <property type="molecule type" value="Genomic_DNA"/>
</dbReference>
<dbReference type="Pfam" id="PF01436">
    <property type="entry name" value="NHL"/>
    <property type="match status" value="3"/>
</dbReference>
<evidence type="ECO:0000256" key="2">
    <source>
        <dbReference type="PROSITE-ProRule" id="PRU00504"/>
    </source>
</evidence>
<dbReference type="SUPFAM" id="SSF101898">
    <property type="entry name" value="NHL repeat"/>
    <property type="match status" value="1"/>
</dbReference>
<feature type="non-terminal residue" evidence="4">
    <location>
        <position position="1"/>
    </location>
</feature>
<dbReference type="SUPFAM" id="SSF63829">
    <property type="entry name" value="Calcium-dependent phosphotriesterase"/>
    <property type="match status" value="1"/>
</dbReference>
<dbReference type="InterPro" id="IPR011042">
    <property type="entry name" value="6-blade_b-propeller_TolB-like"/>
</dbReference>
<dbReference type="CDD" id="cd05819">
    <property type="entry name" value="NHL"/>
    <property type="match status" value="1"/>
</dbReference>
<accession>A0A819YCM2</accession>
<protein>
    <recommendedName>
        <fullName evidence="6">NHL repeat-containing protein</fullName>
    </recommendedName>
</protein>
<dbReference type="PANTHER" id="PTHR24104">
    <property type="entry name" value="E3 UBIQUITIN-PROTEIN LIGASE NHLRC1-RELATED"/>
    <property type="match status" value="1"/>
</dbReference>
<evidence type="ECO:0000313" key="4">
    <source>
        <dbReference type="EMBL" id="CAF4151007.1"/>
    </source>
</evidence>
<name>A0A819YCM2_9BILA</name>
<dbReference type="InterPro" id="IPR050952">
    <property type="entry name" value="TRIM-NHL_E3_ligases"/>
</dbReference>
<sequence>GNHSVYVTDSSNNRVMKWMENATAGTMIAHGIVTDKHPILLTQPRGVIVDHVGNIYISMAGNNQITRWSPGATEGVPVVGKKQSGSGPTQLNDPYDLSFDEQGNLYVLDSGNSRLQKFVIDHKTTGMEIDDTVDVDESIVVNLNPTRLQRLCEHFRKRKLIWTIVLIILIVAIIVNPIVIVTMKKKKGEKTSTTQITTVEIITATAVHITTATKITTEKTAAVAAATIITTGKSAQITTTEEIVQTATTATEELIPLVIINEDTKWKQSATTVAGGNKRGDGLNQLKQPLGIYVDEDSESIYIADTDNNRIVRWKFGAKNGTIVAGGNGQGDNIDQLRSPTDIVLNKEKTSLIICDSYNKRVIRWSLQNSQSKEILISDISCWGLAIHNNGDLYISDYKKHQIRRLQQGDKEATIVVGYHGQGNQLNQLNEPKYIFVDKDHSVYVADFKNNRVMKWMRNAFEGTLVAPGKASDESHNSLMKPIGVIVDHVGNIYVSNDYAFQIKRWSPGAKEGVPVVGEKQIGSDGPTELSHPYDLSFDRQGNLYVLSYGTNRLQKFVIDRD</sequence>
<evidence type="ECO:0008006" key="6">
    <source>
        <dbReference type="Google" id="ProtNLM"/>
    </source>
</evidence>
<feature type="repeat" description="NHL" evidence="2">
    <location>
        <begin position="83"/>
        <end position="121"/>
    </location>
</feature>
<keyword evidence="1" id="KW-0677">Repeat</keyword>
<dbReference type="Proteomes" id="UP000663868">
    <property type="component" value="Unassembled WGS sequence"/>
</dbReference>
<dbReference type="Gene3D" id="2.120.10.30">
    <property type="entry name" value="TolB, C-terminal domain"/>
    <property type="match status" value="3"/>
</dbReference>
<proteinExistence type="predicted"/>
<keyword evidence="3" id="KW-0472">Membrane</keyword>
<evidence type="ECO:0000313" key="5">
    <source>
        <dbReference type="Proteomes" id="UP000663868"/>
    </source>
</evidence>
<dbReference type="AlphaFoldDB" id="A0A819YCM2"/>
<comment type="caution">
    <text evidence="4">The sequence shown here is derived from an EMBL/GenBank/DDBJ whole genome shotgun (WGS) entry which is preliminary data.</text>
</comment>
<feature type="transmembrane region" description="Helical" evidence="3">
    <location>
        <begin position="160"/>
        <end position="181"/>
    </location>
</feature>
<dbReference type="GO" id="GO:0008270">
    <property type="term" value="F:zinc ion binding"/>
    <property type="evidence" value="ECO:0007669"/>
    <property type="project" value="UniProtKB-KW"/>
</dbReference>
<dbReference type="PROSITE" id="PS51125">
    <property type="entry name" value="NHL"/>
    <property type="match status" value="1"/>
</dbReference>
<gene>
    <name evidence="4" type="ORF">KXQ929_LOCUS37255</name>
</gene>
<keyword evidence="3" id="KW-1133">Transmembrane helix</keyword>
<dbReference type="PANTHER" id="PTHR24104:SF25">
    <property type="entry name" value="PROTEIN LIN-41"/>
    <property type="match status" value="1"/>
</dbReference>
<evidence type="ECO:0000256" key="3">
    <source>
        <dbReference type="SAM" id="Phobius"/>
    </source>
</evidence>
<reference evidence="4" key="1">
    <citation type="submission" date="2021-02" db="EMBL/GenBank/DDBJ databases">
        <authorList>
            <person name="Nowell W R."/>
        </authorList>
    </citation>
    <scope>NUCLEOTIDE SEQUENCE</scope>
</reference>